<dbReference type="EMBL" id="GBXM01064299">
    <property type="protein sequence ID" value="JAH44278.1"/>
    <property type="molecule type" value="Transcribed_RNA"/>
</dbReference>
<sequence length="51" mass="5790">MEPVDLFFSIQRMVTFRSQIGLTVTEMCQCSHRHSPILCLVISVLPEHAGM</sequence>
<dbReference type="AlphaFoldDB" id="A0A0E9SUT3"/>
<name>A0A0E9SUT3_ANGAN</name>
<protein>
    <submittedName>
        <fullName evidence="1">Uncharacterized protein</fullName>
    </submittedName>
</protein>
<reference evidence="1" key="2">
    <citation type="journal article" date="2015" name="Fish Shellfish Immunol.">
        <title>Early steps in the European eel (Anguilla anguilla)-Vibrio vulnificus interaction in the gills: Role of the RtxA13 toxin.</title>
        <authorList>
            <person name="Callol A."/>
            <person name="Pajuelo D."/>
            <person name="Ebbesson L."/>
            <person name="Teles M."/>
            <person name="MacKenzie S."/>
            <person name="Amaro C."/>
        </authorList>
    </citation>
    <scope>NUCLEOTIDE SEQUENCE</scope>
</reference>
<reference evidence="1" key="1">
    <citation type="submission" date="2014-11" db="EMBL/GenBank/DDBJ databases">
        <authorList>
            <person name="Amaro Gonzalez C."/>
        </authorList>
    </citation>
    <scope>NUCLEOTIDE SEQUENCE</scope>
</reference>
<evidence type="ECO:0000313" key="1">
    <source>
        <dbReference type="EMBL" id="JAH44278.1"/>
    </source>
</evidence>
<accession>A0A0E9SUT3</accession>
<organism evidence="1">
    <name type="scientific">Anguilla anguilla</name>
    <name type="common">European freshwater eel</name>
    <name type="synonym">Muraena anguilla</name>
    <dbReference type="NCBI Taxonomy" id="7936"/>
    <lineage>
        <taxon>Eukaryota</taxon>
        <taxon>Metazoa</taxon>
        <taxon>Chordata</taxon>
        <taxon>Craniata</taxon>
        <taxon>Vertebrata</taxon>
        <taxon>Euteleostomi</taxon>
        <taxon>Actinopterygii</taxon>
        <taxon>Neopterygii</taxon>
        <taxon>Teleostei</taxon>
        <taxon>Anguilliformes</taxon>
        <taxon>Anguillidae</taxon>
        <taxon>Anguilla</taxon>
    </lineage>
</organism>
<proteinExistence type="predicted"/>